<dbReference type="InterPro" id="IPR023296">
    <property type="entry name" value="Glyco_hydro_beta-prop_sf"/>
</dbReference>
<dbReference type="EMBL" id="JADIMK010000030">
    <property type="protein sequence ID" value="MBO8455401.1"/>
    <property type="molecule type" value="Genomic_DNA"/>
</dbReference>
<feature type="chain" id="PRO_5039436600" evidence="1">
    <location>
        <begin position="25"/>
        <end position="497"/>
    </location>
</feature>
<dbReference type="AlphaFoldDB" id="A0A9D9MZC5"/>
<dbReference type="Gene3D" id="2.115.10.20">
    <property type="entry name" value="Glycosyl hydrolase domain, family 43"/>
    <property type="match status" value="1"/>
</dbReference>
<keyword evidence="1" id="KW-0732">Signal</keyword>
<evidence type="ECO:0000313" key="2">
    <source>
        <dbReference type="EMBL" id="MBO8455401.1"/>
    </source>
</evidence>
<gene>
    <name evidence="2" type="ORF">IAC08_03215</name>
</gene>
<comment type="caution">
    <text evidence="2">The sequence shown here is derived from an EMBL/GenBank/DDBJ whole genome shotgun (WGS) entry which is preliminary data.</text>
</comment>
<accession>A0A9D9MZC5</accession>
<reference evidence="2" key="2">
    <citation type="journal article" date="2021" name="PeerJ">
        <title>Extensive microbial diversity within the chicken gut microbiome revealed by metagenomics and culture.</title>
        <authorList>
            <person name="Gilroy R."/>
            <person name="Ravi A."/>
            <person name="Getino M."/>
            <person name="Pursley I."/>
            <person name="Horton D.L."/>
            <person name="Alikhan N.F."/>
            <person name="Baker D."/>
            <person name="Gharbi K."/>
            <person name="Hall N."/>
            <person name="Watson M."/>
            <person name="Adriaenssens E.M."/>
            <person name="Foster-Nyarko E."/>
            <person name="Jarju S."/>
            <person name="Secka A."/>
            <person name="Antonio M."/>
            <person name="Oren A."/>
            <person name="Chaudhuri R.R."/>
            <person name="La Ragione R."/>
            <person name="Hildebrand F."/>
            <person name="Pallen M.J."/>
        </authorList>
    </citation>
    <scope>NUCLEOTIDE SEQUENCE</scope>
    <source>
        <strain evidence="2">B1-3475</strain>
    </source>
</reference>
<protein>
    <submittedName>
        <fullName evidence="2">Uncharacterized protein</fullName>
    </submittedName>
</protein>
<proteinExistence type="predicted"/>
<dbReference type="Proteomes" id="UP000823617">
    <property type="component" value="Unassembled WGS sequence"/>
</dbReference>
<reference evidence="2" key="1">
    <citation type="submission" date="2020-10" db="EMBL/GenBank/DDBJ databases">
        <authorList>
            <person name="Gilroy R."/>
        </authorList>
    </citation>
    <scope>NUCLEOTIDE SEQUENCE</scope>
    <source>
        <strain evidence="2">B1-3475</strain>
    </source>
</reference>
<evidence type="ECO:0000313" key="3">
    <source>
        <dbReference type="Proteomes" id="UP000823617"/>
    </source>
</evidence>
<evidence type="ECO:0000256" key="1">
    <source>
        <dbReference type="SAM" id="SignalP"/>
    </source>
</evidence>
<sequence length="497" mass="54801">MNRNRLCILLAAAAGLILAWSCHKDNIPAEPEEPAVYDVSPYAEEGWDIYTGTGYRYGASIIVNSDGSADLWLAAPGGTFGDGVKTYLSDEQEAQPLGTDRTLAQYFEFQEEFVCVSLCCPSWNSSKEGFTLSLYSWAGDYEATVSGKPVATTRFDNYTDNSWLKIYAGESADGSEKFPAGKYLWVMSEGTASSGIWKCVTPGSGAQTNAVSYIDGQETEGQFFSMICTRDGSSEIYWDKIVYMHSDDGGKTWTDEVASLLPTEGSRDALSCCDPGVAYWGGYYYIGYTSTEDKSGRYNHVYMARSKSPAGPWEKWNGNGWGGDDPQPAVTFEGTPSGFGAGEPCIVVYNGTVYLYYSWNEWNTTTTRLSTAPASDPDWPARLESRGTVIDKTDMEAPDHTDVKYVERSRKFIAIHAVERDTDGSYLQRWESEDGISFSMAGKVEGSLRKGIINAGMSGDGEGHVKPDATQYLCYAHSDAPRTWGHWATWWSPLTWK</sequence>
<feature type="signal peptide" evidence="1">
    <location>
        <begin position="1"/>
        <end position="24"/>
    </location>
</feature>
<organism evidence="2 3">
    <name type="scientific">Candidatus Cryptobacteroides intestinigallinarum</name>
    <dbReference type="NCBI Taxonomy" id="2840767"/>
    <lineage>
        <taxon>Bacteria</taxon>
        <taxon>Pseudomonadati</taxon>
        <taxon>Bacteroidota</taxon>
        <taxon>Bacteroidia</taxon>
        <taxon>Bacteroidales</taxon>
        <taxon>Candidatus Cryptobacteroides</taxon>
    </lineage>
</organism>
<name>A0A9D9MZC5_9BACT</name>
<dbReference type="SUPFAM" id="SSF75005">
    <property type="entry name" value="Arabinanase/levansucrase/invertase"/>
    <property type="match status" value="1"/>
</dbReference>